<feature type="region of interest" description="Disordered" evidence="1">
    <location>
        <begin position="58"/>
        <end position="89"/>
    </location>
</feature>
<proteinExistence type="predicted"/>
<evidence type="ECO:0000256" key="1">
    <source>
        <dbReference type="SAM" id="MobiDB-lite"/>
    </source>
</evidence>
<comment type="caution">
    <text evidence="3">The sequence shown here is derived from an EMBL/GenBank/DDBJ whole genome shotgun (WGS) entry which is preliminary data.</text>
</comment>
<dbReference type="RefSeq" id="WP_077111437.1">
    <property type="nucleotide sequence ID" value="NZ_JAFBFH010000018.1"/>
</dbReference>
<reference evidence="3 4" key="1">
    <citation type="submission" date="2021-01" db="EMBL/GenBank/DDBJ databases">
        <title>Genomic Encyclopedia of Type Strains, Phase IV (KMG-IV): sequencing the most valuable type-strain genomes for metagenomic binning, comparative biology and taxonomic classification.</title>
        <authorList>
            <person name="Goeker M."/>
        </authorList>
    </citation>
    <scope>NUCLEOTIDE SEQUENCE [LARGE SCALE GENOMIC DNA]</scope>
    <source>
        <strain evidence="3 4">DSM 105453</strain>
    </source>
</reference>
<name>A0ABS2R833_9BACI</name>
<sequence>MPSYTFRCNDCGEFTLVFRNMEGNRGSAGCPECGMLAKRVFLPPNLYSMPQVLKTRIENGMEPRRMSRKELGPSIPRKRTPSINRPWQV</sequence>
<dbReference type="NCBIfam" id="TIGR02605">
    <property type="entry name" value="CxxC_CxxC_SSSS"/>
    <property type="match status" value="1"/>
</dbReference>
<dbReference type="Pfam" id="PF09723">
    <property type="entry name" value="Zn_ribbon_8"/>
    <property type="match status" value="1"/>
</dbReference>
<keyword evidence="4" id="KW-1185">Reference proteome</keyword>
<dbReference type="SMART" id="SM00834">
    <property type="entry name" value="CxxC_CXXC_SSSS"/>
    <property type="match status" value="1"/>
</dbReference>
<gene>
    <name evidence="3" type="ORF">JOC94_002796</name>
</gene>
<dbReference type="Proteomes" id="UP000823485">
    <property type="component" value="Unassembled WGS sequence"/>
</dbReference>
<dbReference type="EMBL" id="JAFBFH010000018">
    <property type="protein sequence ID" value="MBM7715807.1"/>
    <property type="molecule type" value="Genomic_DNA"/>
</dbReference>
<feature type="domain" description="Putative regulatory protein FmdB zinc ribbon" evidence="2">
    <location>
        <begin position="1"/>
        <end position="42"/>
    </location>
</feature>
<feature type="compositionally biased region" description="Basic and acidic residues" evidence="1">
    <location>
        <begin position="58"/>
        <end position="71"/>
    </location>
</feature>
<accession>A0ABS2R833</accession>
<evidence type="ECO:0000313" key="4">
    <source>
        <dbReference type="Proteomes" id="UP000823485"/>
    </source>
</evidence>
<protein>
    <submittedName>
        <fullName evidence="3">FmdB family regulatory protein</fullName>
    </submittedName>
</protein>
<evidence type="ECO:0000259" key="2">
    <source>
        <dbReference type="SMART" id="SM00834"/>
    </source>
</evidence>
<dbReference type="InterPro" id="IPR013429">
    <property type="entry name" value="Regulatory_FmdB_Zinc_ribbon"/>
</dbReference>
<evidence type="ECO:0000313" key="3">
    <source>
        <dbReference type="EMBL" id="MBM7715807.1"/>
    </source>
</evidence>
<organism evidence="3 4">
    <name type="scientific">Siminovitchia thermophila</name>
    <dbReference type="NCBI Taxonomy" id="1245522"/>
    <lineage>
        <taxon>Bacteria</taxon>
        <taxon>Bacillati</taxon>
        <taxon>Bacillota</taxon>
        <taxon>Bacilli</taxon>
        <taxon>Bacillales</taxon>
        <taxon>Bacillaceae</taxon>
        <taxon>Siminovitchia</taxon>
    </lineage>
</organism>